<comment type="caution">
    <text evidence="5">The sequence shown here is derived from an EMBL/GenBank/DDBJ whole genome shotgun (WGS) entry which is preliminary data.</text>
</comment>
<reference evidence="5" key="1">
    <citation type="journal article" date="2014" name="Int. J. Syst. Evol. Microbiol.">
        <title>Complete genome sequence of Corynebacterium casei LMG S-19264T (=DSM 44701T), isolated from a smear-ripened cheese.</title>
        <authorList>
            <consortium name="US DOE Joint Genome Institute (JGI-PGF)"/>
            <person name="Walter F."/>
            <person name="Albersmeier A."/>
            <person name="Kalinowski J."/>
            <person name="Ruckert C."/>
        </authorList>
    </citation>
    <scope>NUCLEOTIDE SEQUENCE</scope>
    <source>
        <strain evidence="5">CGMCC 1.15725</strain>
    </source>
</reference>
<keyword evidence="1" id="KW-0805">Transcription regulation</keyword>
<dbReference type="GO" id="GO:0003677">
    <property type="term" value="F:DNA binding"/>
    <property type="evidence" value="ECO:0007669"/>
    <property type="project" value="UniProtKB-KW"/>
</dbReference>
<dbReference type="SMART" id="SM00347">
    <property type="entry name" value="HTH_MARR"/>
    <property type="match status" value="1"/>
</dbReference>
<dbReference type="InterPro" id="IPR023187">
    <property type="entry name" value="Tscrpt_reg_MarR-type_CS"/>
</dbReference>
<evidence type="ECO:0000313" key="6">
    <source>
        <dbReference type="Proteomes" id="UP000646365"/>
    </source>
</evidence>
<dbReference type="InterPro" id="IPR036390">
    <property type="entry name" value="WH_DNA-bd_sf"/>
</dbReference>
<protein>
    <submittedName>
        <fullName evidence="5">MarR family transcriptional regulator</fullName>
    </submittedName>
</protein>
<evidence type="ECO:0000256" key="2">
    <source>
        <dbReference type="ARBA" id="ARBA00023125"/>
    </source>
</evidence>
<keyword evidence="3" id="KW-0804">Transcription</keyword>
<evidence type="ECO:0000256" key="1">
    <source>
        <dbReference type="ARBA" id="ARBA00023015"/>
    </source>
</evidence>
<name>A0A8J2YR64_9PROT</name>
<organism evidence="5 6">
    <name type="scientific">Aliidongia dinghuensis</name>
    <dbReference type="NCBI Taxonomy" id="1867774"/>
    <lineage>
        <taxon>Bacteria</taxon>
        <taxon>Pseudomonadati</taxon>
        <taxon>Pseudomonadota</taxon>
        <taxon>Alphaproteobacteria</taxon>
        <taxon>Rhodospirillales</taxon>
        <taxon>Dongiaceae</taxon>
        <taxon>Aliidongia</taxon>
    </lineage>
</organism>
<accession>A0A8J2YR64</accession>
<dbReference type="Gene3D" id="1.10.10.10">
    <property type="entry name" value="Winged helix-like DNA-binding domain superfamily/Winged helix DNA-binding domain"/>
    <property type="match status" value="1"/>
</dbReference>
<dbReference type="EMBL" id="BMJQ01000003">
    <property type="protein sequence ID" value="GGF08139.1"/>
    <property type="molecule type" value="Genomic_DNA"/>
</dbReference>
<evidence type="ECO:0000256" key="3">
    <source>
        <dbReference type="ARBA" id="ARBA00023163"/>
    </source>
</evidence>
<dbReference type="PROSITE" id="PS01117">
    <property type="entry name" value="HTH_MARR_1"/>
    <property type="match status" value="1"/>
</dbReference>
<dbReference type="InterPro" id="IPR039422">
    <property type="entry name" value="MarR/SlyA-like"/>
</dbReference>
<dbReference type="Proteomes" id="UP000646365">
    <property type="component" value="Unassembled WGS sequence"/>
</dbReference>
<dbReference type="PANTHER" id="PTHR33164">
    <property type="entry name" value="TRANSCRIPTIONAL REGULATOR, MARR FAMILY"/>
    <property type="match status" value="1"/>
</dbReference>
<gene>
    <name evidence="5" type="ORF">GCM10011611_11940</name>
</gene>
<dbReference type="PANTHER" id="PTHR33164:SF44">
    <property type="entry name" value="TRANSCRIPTIONAL REGULATORY PROTEIN"/>
    <property type="match status" value="1"/>
</dbReference>
<evidence type="ECO:0000259" key="4">
    <source>
        <dbReference type="PROSITE" id="PS50995"/>
    </source>
</evidence>
<dbReference type="Pfam" id="PF12802">
    <property type="entry name" value="MarR_2"/>
    <property type="match status" value="1"/>
</dbReference>
<dbReference type="GO" id="GO:0003700">
    <property type="term" value="F:DNA-binding transcription factor activity"/>
    <property type="evidence" value="ECO:0007669"/>
    <property type="project" value="InterPro"/>
</dbReference>
<dbReference type="InterPro" id="IPR036388">
    <property type="entry name" value="WH-like_DNA-bd_sf"/>
</dbReference>
<dbReference type="AlphaFoldDB" id="A0A8J2YR64"/>
<dbReference type="PROSITE" id="PS50995">
    <property type="entry name" value="HTH_MARR_2"/>
    <property type="match status" value="1"/>
</dbReference>
<keyword evidence="2" id="KW-0238">DNA-binding</keyword>
<dbReference type="GO" id="GO:0006950">
    <property type="term" value="P:response to stress"/>
    <property type="evidence" value="ECO:0007669"/>
    <property type="project" value="TreeGrafter"/>
</dbReference>
<dbReference type="InterPro" id="IPR000835">
    <property type="entry name" value="HTH_MarR-typ"/>
</dbReference>
<proteinExistence type="predicted"/>
<keyword evidence="6" id="KW-1185">Reference proteome</keyword>
<feature type="domain" description="HTH marR-type" evidence="4">
    <location>
        <begin position="15"/>
        <end position="150"/>
    </location>
</feature>
<dbReference type="RefSeq" id="WP_189043586.1">
    <property type="nucleotide sequence ID" value="NZ_BMJQ01000003.1"/>
</dbReference>
<sequence length="168" mass="18671">MPDPSPAATLLFLREEDLRQGVELLYFATRDFAAECDSILAEHDIGRPHHLALHFIARQPQITVSTLVELTALSKQSLGRVLDLLIERGLVSQRPGLSDRRQRLLTLTPAGAALEKSLSDRQRARIARAYRDAGAAAVDGFRKVLLGLVATPKDRQRFDRPAETGVRR</sequence>
<evidence type="ECO:0000313" key="5">
    <source>
        <dbReference type="EMBL" id="GGF08139.1"/>
    </source>
</evidence>
<dbReference type="SUPFAM" id="SSF46785">
    <property type="entry name" value="Winged helix' DNA-binding domain"/>
    <property type="match status" value="1"/>
</dbReference>
<reference evidence="5" key="2">
    <citation type="submission" date="2020-09" db="EMBL/GenBank/DDBJ databases">
        <authorList>
            <person name="Sun Q."/>
            <person name="Zhou Y."/>
        </authorList>
    </citation>
    <scope>NUCLEOTIDE SEQUENCE</scope>
    <source>
        <strain evidence="5">CGMCC 1.15725</strain>
    </source>
</reference>